<gene>
    <name evidence="1" type="ORF">TIFTF001_003690</name>
</gene>
<sequence length="65" mass="7372">MGRNHGWRTLAFESDSALATNSLRRPSMDCAWQILNIKAKFDRPAQSLDSVDLNLDSQRLYLCSS</sequence>
<organism evidence="1 2">
    <name type="scientific">Ficus carica</name>
    <name type="common">Common fig</name>
    <dbReference type="NCBI Taxonomy" id="3494"/>
    <lineage>
        <taxon>Eukaryota</taxon>
        <taxon>Viridiplantae</taxon>
        <taxon>Streptophyta</taxon>
        <taxon>Embryophyta</taxon>
        <taxon>Tracheophyta</taxon>
        <taxon>Spermatophyta</taxon>
        <taxon>Magnoliopsida</taxon>
        <taxon>eudicotyledons</taxon>
        <taxon>Gunneridae</taxon>
        <taxon>Pentapetalae</taxon>
        <taxon>rosids</taxon>
        <taxon>fabids</taxon>
        <taxon>Rosales</taxon>
        <taxon>Moraceae</taxon>
        <taxon>Ficeae</taxon>
        <taxon>Ficus</taxon>
    </lineage>
</organism>
<accession>A0AA87ZG08</accession>
<keyword evidence="2" id="KW-1185">Reference proteome</keyword>
<dbReference type="Proteomes" id="UP001187192">
    <property type="component" value="Unassembled WGS sequence"/>
</dbReference>
<protein>
    <submittedName>
        <fullName evidence="1">Uncharacterized protein</fullName>
    </submittedName>
</protein>
<dbReference type="EMBL" id="BTGU01000003">
    <property type="protein sequence ID" value="GMN32434.1"/>
    <property type="molecule type" value="Genomic_DNA"/>
</dbReference>
<name>A0AA87ZG08_FICCA</name>
<dbReference type="Gramene" id="FCD_00006797-RA">
    <property type="protein sequence ID" value="FCD_00006797-RA:cds"/>
    <property type="gene ID" value="FCD_00006797"/>
</dbReference>
<comment type="caution">
    <text evidence="1">The sequence shown here is derived from an EMBL/GenBank/DDBJ whole genome shotgun (WGS) entry which is preliminary data.</text>
</comment>
<evidence type="ECO:0000313" key="2">
    <source>
        <dbReference type="Proteomes" id="UP001187192"/>
    </source>
</evidence>
<reference evidence="1" key="1">
    <citation type="submission" date="2023-07" db="EMBL/GenBank/DDBJ databases">
        <title>draft genome sequence of fig (Ficus carica).</title>
        <authorList>
            <person name="Takahashi T."/>
            <person name="Nishimura K."/>
        </authorList>
    </citation>
    <scope>NUCLEOTIDE SEQUENCE</scope>
</reference>
<dbReference type="AlphaFoldDB" id="A0AA87ZG08"/>
<proteinExistence type="predicted"/>
<evidence type="ECO:0000313" key="1">
    <source>
        <dbReference type="EMBL" id="GMN32434.1"/>
    </source>
</evidence>